<sequence length="184" mass="19726">MVAVVVMSASLLGCGAAPYVEAEGSRGARGAPEMPETPPGYAAGEPAVVVVLQEPGAEPPTDTWIPEEPREGNPLAQVRAWRGDYDCPQGNTEMTLHILGVRGNHLSALFAFHHVPTGVEGRYLMAGRFDPETYRVTLTPGAWIVQPEDYVSVGMQGDLSEDGSLFAGRMDHPLCGAFRLRPAR</sequence>
<name>A0A017T2W8_9BACT</name>
<comment type="caution">
    <text evidence="1">The sequence shown here is derived from an EMBL/GenBank/DDBJ whole genome shotgun (WGS) entry which is preliminary data.</text>
</comment>
<dbReference type="EMBL" id="ASRX01000053">
    <property type="protein sequence ID" value="EYF02906.1"/>
    <property type="molecule type" value="Genomic_DNA"/>
</dbReference>
<protein>
    <submittedName>
        <fullName evidence="1">Uncharacterized protein</fullName>
    </submittedName>
</protein>
<organism evidence="1 2">
    <name type="scientific">Chondromyces apiculatus DSM 436</name>
    <dbReference type="NCBI Taxonomy" id="1192034"/>
    <lineage>
        <taxon>Bacteria</taxon>
        <taxon>Pseudomonadati</taxon>
        <taxon>Myxococcota</taxon>
        <taxon>Polyangia</taxon>
        <taxon>Polyangiales</taxon>
        <taxon>Polyangiaceae</taxon>
        <taxon>Chondromyces</taxon>
    </lineage>
</organism>
<dbReference type="STRING" id="1192034.CAP_6329"/>
<evidence type="ECO:0000313" key="1">
    <source>
        <dbReference type="EMBL" id="EYF02906.1"/>
    </source>
</evidence>
<proteinExistence type="predicted"/>
<dbReference type="AlphaFoldDB" id="A0A017T2W8"/>
<gene>
    <name evidence="1" type="ORF">CAP_6329</name>
</gene>
<reference evidence="1 2" key="1">
    <citation type="submission" date="2013-05" db="EMBL/GenBank/DDBJ databases">
        <title>Genome assembly of Chondromyces apiculatus DSM 436.</title>
        <authorList>
            <person name="Sharma G."/>
            <person name="Khatri I."/>
            <person name="Kaur C."/>
            <person name="Mayilraj S."/>
            <person name="Subramanian S."/>
        </authorList>
    </citation>
    <scope>NUCLEOTIDE SEQUENCE [LARGE SCALE GENOMIC DNA]</scope>
    <source>
        <strain evidence="1 2">DSM 436</strain>
    </source>
</reference>
<evidence type="ECO:0000313" key="2">
    <source>
        <dbReference type="Proteomes" id="UP000019678"/>
    </source>
</evidence>
<dbReference type="Proteomes" id="UP000019678">
    <property type="component" value="Unassembled WGS sequence"/>
</dbReference>
<accession>A0A017T2W8</accession>
<keyword evidence="2" id="KW-1185">Reference proteome</keyword>